<feature type="signal peptide" evidence="2">
    <location>
        <begin position="1"/>
        <end position="24"/>
    </location>
</feature>
<name>A0A0B1RBG7_9GAMM</name>
<comment type="caution">
    <text evidence="3">The sequence shown here is derived from an EMBL/GenBank/DDBJ whole genome shotgun (WGS) entry which is preliminary data.</text>
</comment>
<evidence type="ECO:0000313" key="4">
    <source>
        <dbReference type="Proteomes" id="UP000030853"/>
    </source>
</evidence>
<dbReference type="RefSeq" id="WP_039327388.1">
    <property type="nucleotide sequence ID" value="NZ_JTJJ01000005.1"/>
</dbReference>
<gene>
    <name evidence="3" type="ORF">QU24_00890</name>
</gene>
<organism evidence="3 4">
    <name type="scientific">Pantoea rodasii</name>
    <dbReference type="NCBI Taxonomy" id="1076549"/>
    <lineage>
        <taxon>Bacteria</taxon>
        <taxon>Pseudomonadati</taxon>
        <taxon>Pseudomonadota</taxon>
        <taxon>Gammaproteobacteria</taxon>
        <taxon>Enterobacterales</taxon>
        <taxon>Erwiniaceae</taxon>
        <taxon>Pantoea</taxon>
    </lineage>
</organism>
<evidence type="ECO:0000256" key="1">
    <source>
        <dbReference type="SAM" id="MobiDB-lite"/>
    </source>
</evidence>
<sequence>MKRAILFAALLASLSPLAISTAHADSLTIRTPGVTLHLGDRDRRGYYWDGGRWREPRWWNDRYSYNERRWWRHDEWRRHKEWEREHRWHERERRAHWRHDHRPPPPPPPHWR</sequence>
<dbReference type="AlphaFoldDB" id="A0A0B1RBG7"/>
<protein>
    <submittedName>
        <fullName evidence="3">Zinc ABC transporter substrate-binding protein</fullName>
    </submittedName>
</protein>
<evidence type="ECO:0000256" key="2">
    <source>
        <dbReference type="SAM" id="SignalP"/>
    </source>
</evidence>
<dbReference type="EMBL" id="JTJJ01000005">
    <property type="protein sequence ID" value="KHJ69974.1"/>
    <property type="molecule type" value="Genomic_DNA"/>
</dbReference>
<dbReference type="Proteomes" id="UP000030853">
    <property type="component" value="Unassembled WGS sequence"/>
</dbReference>
<feature type="chain" id="PRO_5002081672" evidence="2">
    <location>
        <begin position="25"/>
        <end position="112"/>
    </location>
</feature>
<dbReference type="Pfam" id="PF10697">
    <property type="entry name" value="DUF2502"/>
    <property type="match status" value="1"/>
</dbReference>
<proteinExistence type="predicted"/>
<evidence type="ECO:0000313" key="3">
    <source>
        <dbReference type="EMBL" id="KHJ69974.1"/>
    </source>
</evidence>
<feature type="region of interest" description="Disordered" evidence="1">
    <location>
        <begin position="91"/>
        <end position="112"/>
    </location>
</feature>
<accession>A0A0B1RBG7</accession>
<dbReference type="InterPro" id="IPR019638">
    <property type="entry name" value="DUF2502"/>
</dbReference>
<keyword evidence="2" id="KW-0732">Signal</keyword>
<reference evidence="3 4" key="1">
    <citation type="submission" date="2014-11" db="EMBL/GenBank/DDBJ databases">
        <title>Genome sequencing of Pantoea rodasii ND03.</title>
        <authorList>
            <person name="Muhamad Yunos N.Y."/>
            <person name="Chan K.-G."/>
        </authorList>
    </citation>
    <scope>NUCLEOTIDE SEQUENCE [LARGE SCALE GENOMIC DNA]</scope>
    <source>
        <strain evidence="3 4">ND03</strain>
    </source>
</reference>